<dbReference type="OrthoDB" id="1097812at2"/>
<dbReference type="Proteomes" id="UP000214588">
    <property type="component" value="Unassembled WGS sequence"/>
</dbReference>
<accession>A0A226BXA7</accession>
<organism evidence="1 2">
    <name type="scientific">Natranaerobius trueperi</name>
    <dbReference type="NCBI Taxonomy" id="759412"/>
    <lineage>
        <taxon>Bacteria</taxon>
        <taxon>Bacillati</taxon>
        <taxon>Bacillota</taxon>
        <taxon>Clostridia</taxon>
        <taxon>Natranaerobiales</taxon>
        <taxon>Natranaerobiaceae</taxon>
        <taxon>Natranaerobius</taxon>
    </lineage>
</organism>
<proteinExistence type="predicted"/>
<evidence type="ECO:0008006" key="3">
    <source>
        <dbReference type="Google" id="ProtNLM"/>
    </source>
</evidence>
<reference evidence="1 2" key="1">
    <citation type="submission" date="2017-06" db="EMBL/GenBank/DDBJ databases">
        <title>Draft Genome Sequence of Natranaerobius trueperi halophilic, alkalithermophilic bacteria from soda lakes.</title>
        <authorList>
            <person name="Zhao B."/>
        </authorList>
    </citation>
    <scope>NUCLEOTIDE SEQUENCE [LARGE SCALE GENOMIC DNA]</scope>
    <source>
        <strain evidence="1 2">DSM 18760</strain>
    </source>
</reference>
<protein>
    <recommendedName>
        <fullName evidence="3">Restriction endonuclease</fullName>
    </recommendedName>
</protein>
<comment type="caution">
    <text evidence="1">The sequence shown here is derived from an EMBL/GenBank/DDBJ whole genome shotgun (WGS) entry which is preliminary data.</text>
</comment>
<dbReference type="AlphaFoldDB" id="A0A226BXA7"/>
<dbReference type="EMBL" id="NIQC01000043">
    <property type="protein sequence ID" value="OWZ82770.1"/>
    <property type="molecule type" value="Genomic_DNA"/>
</dbReference>
<evidence type="ECO:0000313" key="1">
    <source>
        <dbReference type="EMBL" id="OWZ82770.1"/>
    </source>
</evidence>
<evidence type="ECO:0000313" key="2">
    <source>
        <dbReference type="Proteomes" id="UP000214588"/>
    </source>
</evidence>
<gene>
    <name evidence="1" type="ORF">CDO51_12365</name>
</gene>
<sequence length="377" mass="43328">MDLFENKIREYLGPAAHSEDTYNYLDRSARKYAENIRCELNKWFSNLPEEEKEKMKRRFTTEYHSAFFELFLHEFFSRLGFSLTFHPEINGTTRRPDFLVENDKIQFLLEATVNTDLSNEEEKQEKVKQVFYDEINKIESPNCYLRLVKVFIPKGVQPSGRKVRNFLENKLKEINIVELENKLMGNSIDELPTWKYKDEAGVLVEVQPFPKSEQARGKEGRPIGIYPIEGEWDKTKSPLYNSLVKKAKRYGNPNLPYIIAVNSLGDFGTDLFEIMEALFGTVKYHVTTDGIQGINRAGDGLFHGPDGPQYTRVSGVIVSTVTSNNLANASLDLFHNPWAKNLICTNQFSFFQYKANKDVIEKIPGLSVIDVLGLPKN</sequence>
<keyword evidence="2" id="KW-1185">Reference proteome</keyword>
<name>A0A226BXA7_9FIRM</name>
<dbReference type="RefSeq" id="WP_089024537.1">
    <property type="nucleotide sequence ID" value="NZ_NIQC01000043.1"/>
</dbReference>